<feature type="region of interest" description="Disordered" evidence="1">
    <location>
        <begin position="1"/>
        <end position="34"/>
    </location>
</feature>
<dbReference type="Proteomes" id="UP000647273">
    <property type="component" value="Unassembled WGS sequence"/>
</dbReference>
<evidence type="ECO:0000313" key="3">
    <source>
        <dbReference type="Proteomes" id="UP000647273"/>
    </source>
</evidence>
<organism evidence="2 3">
    <name type="scientific">Calothrix anomala FACHB-343</name>
    <dbReference type="NCBI Taxonomy" id="2692894"/>
    <lineage>
        <taxon>Bacteria</taxon>
        <taxon>Bacillati</taxon>
        <taxon>Cyanobacteriota</taxon>
        <taxon>Cyanophyceae</taxon>
        <taxon>Nostocales</taxon>
        <taxon>Calotrichaceae</taxon>
        <taxon>Calothrix</taxon>
    </lineage>
</organism>
<accession>A0ABR8AS72</accession>
<evidence type="ECO:0000313" key="2">
    <source>
        <dbReference type="EMBL" id="MBD2224586.1"/>
    </source>
</evidence>
<protein>
    <submittedName>
        <fullName evidence="2">Uncharacterized protein</fullName>
    </submittedName>
</protein>
<keyword evidence="3" id="KW-1185">Reference proteome</keyword>
<evidence type="ECO:0000256" key="1">
    <source>
        <dbReference type="SAM" id="MobiDB-lite"/>
    </source>
</evidence>
<name>A0ABR8AS72_9CYAN</name>
<gene>
    <name evidence="2" type="ORF">H6G08_08735</name>
</gene>
<comment type="caution">
    <text evidence="2">The sequence shown here is derived from an EMBL/GenBank/DDBJ whole genome shotgun (WGS) entry which is preliminary data.</text>
</comment>
<reference evidence="2 3" key="1">
    <citation type="journal article" date="2020" name="ISME J.">
        <title>Comparative genomics reveals insights into cyanobacterial evolution and habitat adaptation.</title>
        <authorList>
            <person name="Chen M.Y."/>
            <person name="Teng W.K."/>
            <person name="Zhao L."/>
            <person name="Hu C.X."/>
            <person name="Zhou Y.K."/>
            <person name="Han B.P."/>
            <person name="Song L.R."/>
            <person name="Shu W.S."/>
        </authorList>
    </citation>
    <scope>NUCLEOTIDE SEQUENCE [LARGE SCALE GENOMIC DNA]</scope>
    <source>
        <strain evidence="2 3">FACHB-343</strain>
    </source>
</reference>
<proteinExistence type="predicted"/>
<dbReference type="EMBL" id="JACJQG010000012">
    <property type="protein sequence ID" value="MBD2224586.1"/>
    <property type="molecule type" value="Genomic_DNA"/>
</dbReference>
<feature type="compositionally biased region" description="Gly residues" evidence="1">
    <location>
        <begin position="23"/>
        <end position="32"/>
    </location>
</feature>
<sequence length="58" mass="6441">MPFTTHIVKNLSSRPEAREEGQGRQGRQGGQGRQMTIVQTRFIASLTNDQSVLNATKI</sequence>